<keyword evidence="2" id="KW-1185">Reference proteome</keyword>
<dbReference type="InterPro" id="IPR008480">
    <property type="entry name" value="DUF761_pln"/>
</dbReference>
<gene>
    <name evidence="1" type="ORF">SLEP1_g48106</name>
</gene>
<evidence type="ECO:0000313" key="2">
    <source>
        <dbReference type="Proteomes" id="UP001054252"/>
    </source>
</evidence>
<dbReference type="EMBL" id="BPVZ01000142">
    <property type="protein sequence ID" value="GKV40460.1"/>
    <property type="molecule type" value="Genomic_DNA"/>
</dbReference>
<evidence type="ECO:0000313" key="1">
    <source>
        <dbReference type="EMBL" id="GKV40460.1"/>
    </source>
</evidence>
<dbReference type="Proteomes" id="UP001054252">
    <property type="component" value="Unassembled WGS sequence"/>
</dbReference>
<comment type="caution">
    <text evidence="1">The sequence shown here is derived from an EMBL/GenBank/DDBJ whole genome shotgun (WGS) entry which is preliminary data.</text>
</comment>
<protein>
    <submittedName>
        <fullName evidence="1">Uncharacterized protein</fullName>
    </submittedName>
</protein>
<organism evidence="1 2">
    <name type="scientific">Rubroshorea leprosula</name>
    <dbReference type="NCBI Taxonomy" id="152421"/>
    <lineage>
        <taxon>Eukaryota</taxon>
        <taxon>Viridiplantae</taxon>
        <taxon>Streptophyta</taxon>
        <taxon>Embryophyta</taxon>
        <taxon>Tracheophyta</taxon>
        <taxon>Spermatophyta</taxon>
        <taxon>Magnoliopsida</taxon>
        <taxon>eudicotyledons</taxon>
        <taxon>Gunneridae</taxon>
        <taxon>Pentapetalae</taxon>
        <taxon>rosids</taxon>
        <taxon>malvids</taxon>
        <taxon>Malvales</taxon>
        <taxon>Dipterocarpaceae</taxon>
        <taxon>Rubroshorea</taxon>
    </lineage>
</organism>
<sequence>MEEDETTLTCIPLEKKKAPVPPNRLPLPKKKRSAFHALKSALYSLLKKPSKSKSISMDIDDVDSKGSWRTFLGSMRLMHLPNNVVHSPPPALHDKHHRRILSSPEQAFVSEELFTPSFSPMQDTASSSSYSTFGRMSWYTSEPNLQDLVECSGEERDRCYDDEGDEMIDAKAEEFINQFYQQIRRQNLDDINRCIADEE</sequence>
<name>A0AAV5LSL1_9ROSI</name>
<reference evidence="1 2" key="1">
    <citation type="journal article" date="2021" name="Commun. Biol.">
        <title>The genome of Shorea leprosula (Dipterocarpaceae) highlights the ecological relevance of drought in aseasonal tropical rainforests.</title>
        <authorList>
            <person name="Ng K.K.S."/>
            <person name="Kobayashi M.J."/>
            <person name="Fawcett J.A."/>
            <person name="Hatakeyama M."/>
            <person name="Paape T."/>
            <person name="Ng C.H."/>
            <person name="Ang C.C."/>
            <person name="Tnah L.H."/>
            <person name="Lee C.T."/>
            <person name="Nishiyama T."/>
            <person name="Sese J."/>
            <person name="O'Brien M.J."/>
            <person name="Copetti D."/>
            <person name="Mohd Noor M.I."/>
            <person name="Ong R.C."/>
            <person name="Putra M."/>
            <person name="Sireger I.Z."/>
            <person name="Indrioko S."/>
            <person name="Kosugi Y."/>
            <person name="Izuno A."/>
            <person name="Isagi Y."/>
            <person name="Lee S.L."/>
            <person name="Shimizu K.K."/>
        </authorList>
    </citation>
    <scope>NUCLEOTIDE SEQUENCE [LARGE SCALE GENOMIC DNA]</scope>
    <source>
        <strain evidence="1">214</strain>
    </source>
</reference>
<dbReference type="PANTHER" id="PTHR36378:SF1">
    <property type="entry name" value="COTTON FIBER PROTEIN"/>
    <property type="match status" value="1"/>
</dbReference>
<dbReference type="PANTHER" id="PTHR36378">
    <property type="entry name" value="COTTON FIBER PROTEIN"/>
    <property type="match status" value="1"/>
</dbReference>
<dbReference type="Pfam" id="PF05553">
    <property type="entry name" value="DUF761"/>
    <property type="match status" value="1"/>
</dbReference>
<dbReference type="AlphaFoldDB" id="A0AAV5LSL1"/>
<proteinExistence type="predicted"/>
<accession>A0AAV5LSL1</accession>